<dbReference type="PANTHER" id="PTHR46708">
    <property type="entry name" value="TENASCIN"/>
    <property type="match status" value="1"/>
</dbReference>
<keyword evidence="5" id="KW-0812">Transmembrane</keyword>
<keyword evidence="1" id="KW-0677">Repeat</keyword>
<dbReference type="GO" id="GO:0000272">
    <property type="term" value="P:polysaccharide catabolic process"/>
    <property type="evidence" value="ECO:0007669"/>
    <property type="project" value="UniProtKB-KW"/>
</dbReference>
<feature type="domain" description="Fibronectin type-III" evidence="6">
    <location>
        <begin position="612"/>
        <end position="706"/>
    </location>
</feature>
<dbReference type="InterPro" id="IPR011044">
    <property type="entry name" value="Quino_amine_DH_bsu"/>
</dbReference>
<keyword evidence="3" id="KW-0119">Carbohydrate metabolism</keyword>
<organism evidence="7 8">
    <name type="scientific">Catenulispora acidiphila (strain DSM 44928 / JCM 14897 / NBRC 102108 / NRRL B-24433 / ID139908)</name>
    <dbReference type="NCBI Taxonomy" id="479433"/>
    <lineage>
        <taxon>Bacteria</taxon>
        <taxon>Bacillati</taxon>
        <taxon>Actinomycetota</taxon>
        <taxon>Actinomycetes</taxon>
        <taxon>Catenulisporales</taxon>
        <taxon>Catenulisporaceae</taxon>
        <taxon>Catenulispora</taxon>
    </lineage>
</organism>
<dbReference type="eggNOG" id="COG3391">
    <property type="taxonomic scope" value="Bacteria"/>
</dbReference>
<evidence type="ECO:0000256" key="4">
    <source>
        <dbReference type="SAM" id="MobiDB-lite"/>
    </source>
</evidence>
<feature type="domain" description="Fibronectin type-III" evidence="6">
    <location>
        <begin position="519"/>
        <end position="611"/>
    </location>
</feature>
<feature type="transmembrane region" description="Helical" evidence="5">
    <location>
        <begin position="32"/>
        <end position="52"/>
    </location>
</feature>
<dbReference type="InParanoid" id="C7PYL5"/>
<dbReference type="PANTHER" id="PTHR46708:SF11">
    <property type="entry name" value="RECEPTOR-TYPE TYROSINE-PROTEIN PHOSPHATASE ETA-LIKE"/>
    <property type="match status" value="1"/>
</dbReference>
<evidence type="ECO:0000313" key="8">
    <source>
        <dbReference type="Proteomes" id="UP000000851"/>
    </source>
</evidence>
<reference evidence="7 8" key="1">
    <citation type="journal article" date="2009" name="Stand. Genomic Sci.">
        <title>Complete genome sequence of Catenulispora acidiphila type strain (ID 139908).</title>
        <authorList>
            <person name="Copeland A."/>
            <person name="Lapidus A."/>
            <person name="Glavina Del Rio T."/>
            <person name="Nolan M."/>
            <person name="Lucas S."/>
            <person name="Chen F."/>
            <person name="Tice H."/>
            <person name="Cheng J.F."/>
            <person name="Bruce D."/>
            <person name="Goodwin L."/>
            <person name="Pitluck S."/>
            <person name="Mikhailova N."/>
            <person name="Pati A."/>
            <person name="Ivanova N."/>
            <person name="Mavromatis K."/>
            <person name="Chen A."/>
            <person name="Palaniappan K."/>
            <person name="Chain P."/>
            <person name="Land M."/>
            <person name="Hauser L."/>
            <person name="Chang Y.J."/>
            <person name="Jeffries C.D."/>
            <person name="Chertkov O."/>
            <person name="Brettin T."/>
            <person name="Detter J.C."/>
            <person name="Han C."/>
            <person name="Ali Z."/>
            <person name="Tindall B.J."/>
            <person name="Goker M."/>
            <person name="Bristow J."/>
            <person name="Eisen J.A."/>
            <person name="Markowitz V."/>
            <person name="Hugenholtz P."/>
            <person name="Kyrpides N.C."/>
            <person name="Klenk H.P."/>
        </authorList>
    </citation>
    <scope>NUCLEOTIDE SEQUENCE [LARGE SCALE GENOMIC DNA]</scope>
    <source>
        <strain evidence="8">DSM 44928 / JCM 14897 / NBRC 102108 / NRRL B-24433 / ID139908</strain>
    </source>
</reference>
<gene>
    <name evidence="7" type="ordered locus">Caci_8514</name>
</gene>
<feature type="region of interest" description="Disordered" evidence="4">
    <location>
        <begin position="385"/>
        <end position="535"/>
    </location>
</feature>
<feature type="compositionally biased region" description="Low complexity" evidence="4">
    <location>
        <begin position="506"/>
        <end position="527"/>
    </location>
</feature>
<dbReference type="SUPFAM" id="SSF50969">
    <property type="entry name" value="YVTN repeat-like/Quinoprotein amine dehydrogenase"/>
    <property type="match status" value="1"/>
</dbReference>
<sequence length="822" mass="82101">MWRSVRQEPDADGVSGAVAEDGAAGRSKGSRVLLTVGVAVTVTLAAAGFALGRNVSASRAQTHPGSAWLTTTADGSVNLVDGVSGGSAAKVPVPNASGHSMDVTQNGDLVFVRDTVTGAITVIDTSQLVATVQVPHSKDTTVLAGGGVAYLVDAIAGTVQKVDPATLAPVGAQVHLPGALGTPIVDHNGVLWAPVTAQGSVIAVTGDTQAAPIAVDPNGSDMVMALAGGTPTVVDRTAGTLTAITGGVAGQVIKLPGAANSGTGLQVASVDSNQPLPLVESGPTAQLVLVNLASGIPTSIGIPAGYTADDLRPPLQAGQRTYIPDFTRGSVLVYDGTTNRFGTPVPVLAHGGSFQSEIVDGIVYFNDPSSGTAVSVSTDGAVHTITKNGSTIPTAGPSTTQANPNPSPTQPPTTHPSSQNHDTSAPPVTETSTANEPSAPPTTKPVVPTSPIGPPSNSVPIPASSSSSKPSPTPTPTPTSSASLTKQPPPPPSTSKSSTPAPPPSTTSSSTPAPVAPQAPQAVTVTPNSANNGSVTVKWKSPGNASNIASYKVTVNNNAGVQSTVKGDPLALTVSKLTCGPSYSFTVTSVGPTGLTKSAGAVSSRACFSPGSPTSLNVTTPSGSANSLAVKWSKPTNPGIGTLTYSVTLTGPSAPTAARSVTGTSTTFTSLVPGRSYTVSVQAVTNGGKSTAVKGTAVAGGGTGLTVNLNAVKGYYAWAKSKGIISCTYPQCPTWIQRTPSTYDDTSAHGSWVTTATINERLTGYCYNGSGYSAEDDSKTVHSSIWIYVNAGGHFGYASSLWFGDNASTHSLPACPGSPPVG</sequence>
<feature type="region of interest" description="Disordered" evidence="4">
    <location>
        <begin position="1"/>
        <end position="21"/>
    </location>
</feature>
<evidence type="ECO:0000259" key="6">
    <source>
        <dbReference type="PROSITE" id="PS50853"/>
    </source>
</evidence>
<dbReference type="STRING" id="479433.Caci_8514"/>
<dbReference type="HOGENOM" id="CLU_344104_0_0_11"/>
<keyword evidence="8" id="KW-1185">Reference proteome</keyword>
<dbReference type="GO" id="GO:0016798">
    <property type="term" value="F:hydrolase activity, acting on glycosyl bonds"/>
    <property type="evidence" value="ECO:0007669"/>
    <property type="project" value="UniProtKB-KW"/>
</dbReference>
<keyword evidence="2" id="KW-0378">Hydrolase</keyword>
<evidence type="ECO:0000256" key="5">
    <source>
        <dbReference type="SAM" id="Phobius"/>
    </source>
</evidence>
<protein>
    <submittedName>
        <fullName evidence="7">Fibronectin type III domain protein</fullName>
    </submittedName>
</protein>
<dbReference type="CDD" id="cd00063">
    <property type="entry name" value="FN3"/>
    <property type="match status" value="2"/>
</dbReference>
<feature type="compositionally biased region" description="Low complexity" evidence="4">
    <location>
        <begin position="444"/>
        <end position="470"/>
    </location>
</feature>
<proteinExistence type="predicted"/>
<evidence type="ECO:0000313" key="7">
    <source>
        <dbReference type="EMBL" id="ACU77337.1"/>
    </source>
</evidence>
<dbReference type="SUPFAM" id="SSF49265">
    <property type="entry name" value="Fibronectin type III"/>
    <property type="match status" value="1"/>
</dbReference>
<keyword evidence="5" id="KW-1133">Transmembrane helix</keyword>
<evidence type="ECO:0000256" key="3">
    <source>
        <dbReference type="ARBA" id="ARBA00023326"/>
    </source>
</evidence>
<dbReference type="InterPro" id="IPR050991">
    <property type="entry name" value="ECM_Regulatory_Proteins"/>
</dbReference>
<dbReference type="EMBL" id="CP001700">
    <property type="protein sequence ID" value="ACU77337.1"/>
    <property type="molecule type" value="Genomic_DNA"/>
</dbReference>
<dbReference type="Proteomes" id="UP000000851">
    <property type="component" value="Chromosome"/>
</dbReference>
<evidence type="ECO:0000256" key="1">
    <source>
        <dbReference type="ARBA" id="ARBA00022737"/>
    </source>
</evidence>
<dbReference type="InterPro" id="IPR036116">
    <property type="entry name" value="FN3_sf"/>
</dbReference>
<dbReference type="Gene3D" id="2.60.40.10">
    <property type="entry name" value="Immunoglobulins"/>
    <property type="match status" value="2"/>
</dbReference>
<dbReference type="PROSITE" id="PS50853">
    <property type="entry name" value="FN3"/>
    <property type="match status" value="2"/>
</dbReference>
<dbReference type="KEGG" id="cai:Caci_8514"/>
<keyword evidence="5" id="KW-0472">Membrane</keyword>
<keyword evidence="2" id="KW-0326">Glycosidase</keyword>
<accession>C7PYL5</accession>
<dbReference type="SMART" id="SM00060">
    <property type="entry name" value="FN3"/>
    <property type="match status" value="2"/>
</dbReference>
<dbReference type="AlphaFoldDB" id="C7PYL5"/>
<name>C7PYL5_CATAD</name>
<dbReference type="InterPro" id="IPR003961">
    <property type="entry name" value="FN3_dom"/>
</dbReference>
<evidence type="ECO:0000256" key="2">
    <source>
        <dbReference type="ARBA" id="ARBA00023295"/>
    </source>
</evidence>
<dbReference type="Pfam" id="PF00041">
    <property type="entry name" value="fn3"/>
    <property type="match status" value="2"/>
</dbReference>
<keyword evidence="3" id="KW-0624">Polysaccharide degradation</keyword>
<dbReference type="InterPro" id="IPR013783">
    <property type="entry name" value="Ig-like_fold"/>
</dbReference>
<feature type="compositionally biased region" description="Pro residues" evidence="4">
    <location>
        <begin position="405"/>
        <end position="414"/>
    </location>
</feature>